<reference evidence="4 5" key="1">
    <citation type="submission" date="2020-09" db="EMBL/GenBank/DDBJ databases">
        <title>De no assembly of potato wild relative species, Solanum commersonii.</title>
        <authorList>
            <person name="Cho K."/>
        </authorList>
    </citation>
    <scope>NUCLEOTIDE SEQUENCE [LARGE SCALE GENOMIC DNA]</scope>
    <source>
        <strain evidence="4">LZ3.2</strain>
        <tissue evidence="4">Leaf</tissue>
    </source>
</reference>
<dbReference type="GO" id="GO:0016787">
    <property type="term" value="F:hydrolase activity"/>
    <property type="evidence" value="ECO:0007669"/>
    <property type="project" value="UniProtKB-KW"/>
</dbReference>
<proteinExistence type="inferred from homology"/>
<dbReference type="Gene3D" id="2.40.50.140">
    <property type="entry name" value="Nucleic acid-binding proteins"/>
    <property type="match status" value="2"/>
</dbReference>
<evidence type="ECO:0000313" key="4">
    <source>
        <dbReference type="EMBL" id="KAG5607167.1"/>
    </source>
</evidence>
<keyword evidence="1" id="KW-0227">DNA damage</keyword>
<keyword evidence="5" id="KW-1185">Reference proteome</keyword>
<dbReference type="GO" id="GO:0005524">
    <property type="term" value="F:ATP binding"/>
    <property type="evidence" value="ECO:0007669"/>
    <property type="project" value="UniProtKB-KW"/>
</dbReference>
<name>A0A9J5Z5J4_SOLCO</name>
<keyword evidence="1" id="KW-0547">Nucleotide-binding</keyword>
<dbReference type="InterPro" id="IPR027417">
    <property type="entry name" value="P-loop_NTPase"/>
</dbReference>
<keyword evidence="1" id="KW-0378">Hydrolase</keyword>
<dbReference type="GO" id="GO:0043139">
    <property type="term" value="F:5'-3' DNA helicase activity"/>
    <property type="evidence" value="ECO:0007669"/>
    <property type="project" value="UniProtKB-EC"/>
</dbReference>
<comment type="cofactor">
    <cofactor evidence="1">
        <name>Mg(2+)</name>
        <dbReference type="ChEBI" id="CHEBI:18420"/>
    </cofactor>
</comment>
<comment type="catalytic activity">
    <reaction evidence="1">
        <text>ATP + H2O = ADP + phosphate + H(+)</text>
        <dbReference type="Rhea" id="RHEA:13065"/>
        <dbReference type="ChEBI" id="CHEBI:15377"/>
        <dbReference type="ChEBI" id="CHEBI:15378"/>
        <dbReference type="ChEBI" id="CHEBI:30616"/>
        <dbReference type="ChEBI" id="CHEBI:43474"/>
        <dbReference type="ChEBI" id="CHEBI:456216"/>
        <dbReference type="EC" id="5.6.2.3"/>
    </reaction>
</comment>
<organism evidence="4 5">
    <name type="scientific">Solanum commersonii</name>
    <name type="common">Commerson's wild potato</name>
    <name type="synonym">Commerson's nightshade</name>
    <dbReference type="NCBI Taxonomy" id="4109"/>
    <lineage>
        <taxon>Eukaryota</taxon>
        <taxon>Viridiplantae</taxon>
        <taxon>Streptophyta</taxon>
        <taxon>Embryophyta</taxon>
        <taxon>Tracheophyta</taxon>
        <taxon>Spermatophyta</taxon>
        <taxon>Magnoliopsida</taxon>
        <taxon>eudicotyledons</taxon>
        <taxon>Gunneridae</taxon>
        <taxon>Pentapetalae</taxon>
        <taxon>asterids</taxon>
        <taxon>lamiids</taxon>
        <taxon>Solanales</taxon>
        <taxon>Solanaceae</taxon>
        <taxon>Solanoideae</taxon>
        <taxon>Solaneae</taxon>
        <taxon>Solanum</taxon>
    </lineage>
</organism>
<protein>
    <recommendedName>
        <fullName evidence="1">ATP-dependent DNA helicase</fullName>
        <ecNumber evidence="1">5.6.2.3</ecNumber>
    </recommendedName>
</protein>
<feature type="domain" description="DNA helicase Pif1-like DEAD-box helicase" evidence="3">
    <location>
        <begin position="184"/>
        <end position="387"/>
    </location>
</feature>
<dbReference type="SUPFAM" id="SSF52540">
    <property type="entry name" value="P-loop containing nucleoside triphosphate hydrolases"/>
    <property type="match status" value="2"/>
</dbReference>
<dbReference type="Proteomes" id="UP000824120">
    <property type="component" value="Chromosome 5"/>
</dbReference>
<comment type="similarity">
    <text evidence="1">Belongs to the helicase family.</text>
</comment>
<dbReference type="EMBL" id="JACXVP010000005">
    <property type="protein sequence ID" value="KAG5607167.1"/>
    <property type="molecule type" value="Genomic_DNA"/>
</dbReference>
<dbReference type="InterPro" id="IPR010285">
    <property type="entry name" value="DNA_helicase_pif1-like_DEAD"/>
</dbReference>
<dbReference type="GO" id="GO:0006310">
    <property type="term" value="P:DNA recombination"/>
    <property type="evidence" value="ECO:0007669"/>
    <property type="project" value="UniProtKB-KW"/>
</dbReference>
<dbReference type="Gene3D" id="3.40.50.300">
    <property type="entry name" value="P-loop containing nucleotide triphosphate hydrolases"/>
    <property type="match status" value="1"/>
</dbReference>
<feature type="compositionally biased region" description="Polar residues" evidence="2">
    <location>
        <begin position="824"/>
        <end position="834"/>
    </location>
</feature>
<keyword evidence="1" id="KW-0347">Helicase</keyword>
<dbReference type="PANTHER" id="PTHR10492:SF100">
    <property type="entry name" value="ATP-DEPENDENT DNA HELICASE"/>
    <property type="match status" value="1"/>
</dbReference>
<keyword evidence="1" id="KW-0067">ATP-binding</keyword>
<sequence length="834" mass="94862">MWTRRKQRNAIGRIVTCHPTEGERYYLRLLLMNTRAPKSYEDLLTFNGEYCSTIRESAEKRGLLLCDNNLTECMSEATTYQMPSSLRHLFSMLLAYCNPNNPEELWKKFQNPMSEDFNKYPGLSSKEVHYKVLNYINEILYSMGHDINEFKLIPEIIKASAVAKDVLFKRNIIVSKEYLLLQRQLNKDQQTAYNTILNRVFSNKPGAFFIDGPGGTGKTFLYRVWLETVRHQGFVALATTSFGAAASLLPGGRTAHSCFKLPIEIDENFSCNISKQSSLVSLIRDAKLIVWNEISMAKKEMIEALDLLLKDLMETNILFGGKVVIFSGDFRQTLPVVRGGKREDFVSASLLCSNIWNQLEKLQLSENMRAKIDPAFCQYLMRIGHGKEKIYSQGKIESPRSFIIVMAERLGINAVTPETKEWTVKVQDVDKGRPRDNLQKTNKYQLMILQDEEEAQVQGIMYGRDIKSYAELLFPYHTYLVSVATVSESSHAYGIPINTFLWTIDKGTLIEPIEEIEPLENSLPPPTRLTLTMFHQPEGLEFDVLAIVVNVGLPTCAANGCRIQELIIMDNQKKPKKLTLWESFIDHDGINIAEQLDQYPIILARKIAKSKSSTGLPQQSKSILHTHSLLRSEHEYNLNRFSSTIVDAQQHLPGQIVCIQAEFSLLDENQHFYTLAYSTCKQIFTRLHSRRRFYCATCRRSANLIPICQFDIAITDSSGSATALIADQPAETMLHLTSEEIYDIRCTKKQMLPLANVTRQLAGKTFTIQVKKSFAKTMDGTPGKLIILSYAEKENVIITCSDGHSRKQQKEDWKQKRQGRKQCSGGQISPSKTL</sequence>
<gene>
    <name evidence="4" type="ORF">H5410_028659</name>
</gene>
<dbReference type="AlphaFoldDB" id="A0A9J5Z5J4"/>
<comment type="caution">
    <text evidence="4">The sequence shown here is derived from an EMBL/GenBank/DDBJ whole genome shotgun (WGS) entry which is preliminary data.</text>
</comment>
<dbReference type="PANTHER" id="PTHR10492">
    <property type="match status" value="1"/>
</dbReference>
<dbReference type="Pfam" id="PF05970">
    <property type="entry name" value="PIF1"/>
    <property type="match status" value="1"/>
</dbReference>
<evidence type="ECO:0000256" key="1">
    <source>
        <dbReference type="RuleBase" id="RU363044"/>
    </source>
</evidence>
<dbReference type="OrthoDB" id="1303239at2759"/>
<evidence type="ECO:0000256" key="2">
    <source>
        <dbReference type="SAM" id="MobiDB-lite"/>
    </source>
</evidence>
<evidence type="ECO:0000313" key="5">
    <source>
        <dbReference type="Proteomes" id="UP000824120"/>
    </source>
</evidence>
<dbReference type="InterPro" id="IPR012340">
    <property type="entry name" value="NA-bd_OB-fold"/>
</dbReference>
<keyword evidence="1" id="KW-0234">DNA repair</keyword>
<keyword evidence="1" id="KW-0233">DNA recombination</keyword>
<dbReference type="SUPFAM" id="SSF50249">
    <property type="entry name" value="Nucleic acid-binding proteins"/>
    <property type="match status" value="1"/>
</dbReference>
<feature type="region of interest" description="Disordered" evidence="2">
    <location>
        <begin position="807"/>
        <end position="834"/>
    </location>
</feature>
<evidence type="ECO:0000259" key="3">
    <source>
        <dbReference type="Pfam" id="PF05970"/>
    </source>
</evidence>
<accession>A0A9J5Z5J4</accession>
<dbReference type="GO" id="GO:0000723">
    <property type="term" value="P:telomere maintenance"/>
    <property type="evidence" value="ECO:0007669"/>
    <property type="project" value="InterPro"/>
</dbReference>
<dbReference type="EC" id="5.6.2.3" evidence="1"/>
<dbReference type="GO" id="GO:0006281">
    <property type="term" value="P:DNA repair"/>
    <property type="evidence" value="ECO:0007669"/>
    <property type="project" value="UniProtKB-KW"/>
</dbReference>